<keyword evidence="2" id="KW-1185">Reference proteome</keyword>
<reference evidence="1 2" key="1">
    <citation type="submission" date="2020-08" db="EMBL/GenBank/DDBJ databases">
        <title>Sphingobacterium sp. DN00404 isolated from aquaculture water.</title>
        <authorList>
            <person name="Zhang M."/>
        </authorList>
    </citation>
    <scope>NUCLEOTIDE SEQUENCE [LARGE SCALE GENOMIC DNA]</scope>
    <source>
        <strain evidence="1 2">KCTC 42746</strain>
    </source>
</reference>
<comment type="caution">
    <text evidence="1">The sequence shown here is derived from an EMBL/GenBank/DDBJ whole genome shotgun (WGS) entry which is preliminary data.</text>
</comment>
<dbReference type="SUPFAM" id="SSF50985">
    <property type="entry name" value="RCC1/BLIP-II"/>
    <property type="match status" value="1"/>
</dbReference>
<name>A0ABR7XP55_9SPHI</name>
<protein>
    <submittedName>
        <fullName evidence="1">Uncharacterized protein</fullName>
    </submittedName>
</protein>
<accession>A0ABR7XP55</accession>
<dbReference type="Proteomes" id="UP000651112">
    <property type="component" value="Unassembled WGS sequence"/>
</dbReference>
<dbReference type="EMBL" id="JACNYL010000001">
    <property type="protein sequence ID" value="MBD1420955.1"/>
    <property type="molecule type" value="Genomic_DNA"/>
</dbReference>
<evidence type="ECO:0000313" key="1">
    <source>
        <dbReference type="EMBL" id="MBD1420955.1"/>
    </source>
</evidence>
<evidence type="ECO:0000313" key="2">
    <source>
        <dbReference type="Proteomes" id="UP000651112"/>
    </source>
</evidence>
<gene>
    <name evidence="1" type="ORF">H8B21_05135</name>
</gene>
<dbReference type="InterPro" id="IPR009091">
    <property type="entry name" value="RCC1/BLIP-II"/>
</dbReference>
<dbReference type="Gene3D" id="2.130.10.30">
    <property type="entry name" value="Regulator of chromosome condensation 1/beta-lactamase-inhibitor protein II"/>
    <property type="match status" value="1"/>
</dbReference>
<organism evidence="1 2">
    <name type="scientific">Sphingobacterium chuzhouense</name>
    <dbReference type="NCBI Taxonomy" id="1742264"/>
    <lineage>
        <taxon>Bacteria</taxon>
        <taxon>Pseudomonadati</taxon>
        <taxon>Bacteroidota</taxon>
        <taxon>Sphingobacteriia</taxon>
        <taxon>Sphingobacteriales</taxon>
        <taxon>Sphingobacteriaceae</taxon>
        <taxon>Sphingobacterium</taxon>
    </lineage>
</organism>
<sequence length="141" mass="15960">MMPTIKILTIGLLGLFILSSCKKNNDDPDETEHTPGSYTTLPVYATQEFTFVIKDNGELWARGKYYTPWTDNSSEVTTYVPVYPHKVGDNAKKAWTSTRNAYFLQNDGTLWSCGGNGYGVQYDHPPKRLDQNWRVTIGKSN</sequence>
<dbReference type="PROSITE" id="PS51257">
    <property type="entry name" value="PROKAR_LIPOPROTEIN"/>
    <property type="match status" value="1"/>
</dbReference>
<dbReference type="RefSeq" id="WP_190312678.1">
    <property type="nucleotide sequence ID" value="NZ_JACNYL010000001.1"/>
</dbReference>
<proteinExistence type="predicted"/>